<gene>
    <name evidence="3" type="ORF">BQ2448_7768</name>
</gene>
<dbReference type="InterPro" id="IPR000594">
    <property type="entry name" value="ThiF_NAD_FAD-bd"/>
</dbReference>
<dbReference type="OrthoDB" id="1708823at2759"/>
<feature type="domain" description="THIF-type NAD/FAD binding fold" evidence="2">
    <location>
        <begin position="51"/>
        <end position="397"/>
    </location>
</feature>
<dbReference type="GO" id="GO:0019948">
    <property type="term" value="F:SUMO activating enzyme activity"/>
    <property type="evidence" value="ECO:0007669"/>
    <property type="project" value="TreeGrafter"/>
</dbReference>
<evidence type="ECO:0000256" key="1">
    <source>
        <dbReference type="SAM" id="MobiDB-lite"/>
    </source>
</evidence>
<dbReference type="SUPFAM" id="SSF69572">
    <property type="entry name" value="Activating enzymes of the ubiquitin-like proteins"/>
    <property type="match status" value="1"/>
</dbReference>
<dbReference type="EMBL" id="FMSP01000023">
    <property type="protein sequence ID" value="SCV74739.1"/>
    <property type="molecule type" value="Genomic_DNA"/>
</dbReference>
<evidence type="ECO:0000259" key="2">
    <source>
        <dbReference type="Pfam" id="PF00899"/>
    </source>
</evidence>
<dbReference type="GO" id="GO:0031510">
    <property type="term" value="C:SUMO activating enzyme complex"/>
    <property type="evidence" value="ECO:0007669"/>
    <property type="project" value="TreeGrafter"/>
</dbReference>
<dbReference type="Proteomes" id="UP000198372">
    <property type="component" value="Unassembled WGS sequence"/>
</dbReference>
<dbReference type="InterPro" id="IPR045886">
    <property type="entry name" value="ThiF/MoeB/HesA"/>
</dbReference>
<feature type="compositionally biased region" description="Low complexity" evidence="1">
    <location>
        <begin position="12"/>
        <end position="40"/>
    </location>
</feature>
<dbReference type="Pfam" id="PF00899">
    <property type="entry name" value="ThiF"/>
    <property type="match status" value="1"/>
</dbReference>
<sequence>MSTLSSSSNGHAATDTATPATATAAAAPTTTTTTASSSTAGGITEDEAALYDRQLRLWGVEAQNRMRQAKVLILNFRSLAAEIAKNIVLAGVGQVTLLDDQDVQEEDLGANFFLREHEVGQKRVQAGAPRLRALNPRVELLTRTDAALIHDHSFLSQFDLVVLTDVDAATLVRSQPERHGHAIHRLSYKLTSPCQQRVNASTRRLGKKLYAASSVGIDGWIFADLLHHEFVVDVIKSLALGETTTVPTKRTLSYTPFDSIFSHSWKQIRSRELRKTQPNLWGMLALLEHQRTHPGEAITLQALTLTSQELLPRLGVKTELVPPAILSCVRLAPPSFFRDPRLTRNSVFFASNSQIASTSAFEFLPSAAILGGIAGQDVLNVLGGKEEPVRNLMVFDGQSGAGNVWYLGE</sequence>
<accession>A0A238FPP6</accession>
<proteinExistence type="predicted"/>
<keyword evidence="4" id="KW-1185">Reference proteome</keyword>
<evidence type="ECO:0000313" key="3">
    <source>
        <dbReference type="EMBL" id="SCV74739.1"/>
    </source>
</evidence>
<reference evidence="4" key="1">
    <citation type="submission" date="2016-09" db="EMBL/GenBank/DDBJ databases">
        <authorList>
            <person name="Jeantristanb JTB J.-T."/>
            <person name="Ricardo R."/>
        </authorList>
    </citation>
    <scope>NUCLEOTIDE SEQUENCE [LARGE SCALE GENOMIC DNA]</scope>
</reference>
<dbReference type="PANTHER" id="PTHR10953">
    <property type="entry name" value="UBIQUITIN-ACTIVATING ENZYME E1"/>
    <property type="match status" value="1"/>
</dbReference>
<feature type="compositionally biased region" description="Polar residues" evidence="1">
    <location>
        <begin position="1"/>
        <end position="11"/>
    </location>
</feature>
<dbReference type="InterPro" id="IPR035985">
    <property type="entry name" value="Ubiquitin-activating_enz"/>
</dbReference>
<dbReference type="GO" id="GO:0005737">
    <property type="term" value="C:cytoplasm"/>
    <property type="evidence" value="ECO:0007669"/>
    <property type="project" value="TreeGrafter"/>
</dbReference>
<evidence type="ECO:0000313" key="4">
    <source>
        <dbReference type="Proteomes" id="UP000198372"/>
    </source>
</evidence>
<dbReference type="Gene3D" id="3.40.50.720">
    <property type="entry name" value="NAD(P)-binding Rossmann-like Domain"/>
    <property type="match status" value="1"/>
</dbReference>
<organism evidence="3 4">
    <name type="scientific">Microbotryum intermedium</name>
    <dbReference type="NCBI Taxonomy" id="269621"/>
    <lineage>
        <taxon>Eukaryota</taxon>
        <taxon>Fungi</taxon>
        <taxon>Dikarya</taxon>
        <taxon>Basidiomycota</taxon>
        <taxon>Pucciniomycotina</taxon>
        <taxon>Microbotryomycetes</taxon>
        <taxon>Microbotryales</taxon>
        <taxon>Microbotryaceae</taxon>
        <taxon>Microbotryum</taxon>
    </lineage>
</organism>
<dbReference type="STRING" id="269621.A0A238FPP6"/>
<dbReference type="GO" id="GO:0016925">
    <property type="term" value="P:protein sumoylation"/>
    <property type="evidence" value="ECO:0007669"/>
    <property type="project" value="TreeGrafter"/>
</dbReference>
<protein>
    <submittedName>
        <fullName evidence="3">BQ2448_7768 protein</fullName>
    </submittedName>
</protein>
<dbReference type="PANTHER" id="PTHR10953:SF162">
    <property type="entry name" value="SUMO-ACTIVATING ENZYME SUBUNIT 1"/>
    <property type="match status" value="1"/>
</dbReference>
<feature type="region of interest" description="Disordered" evidence="1">
    <location>
        <begin position="1"/>
        <end position="40"/>
    </location>
</feature>
<name>A0A238FPP6_9BASI</name>
<dbReference type="AlphaFoldDB" id="A0A238FPP6"/>